<dbReference type="Proteomes" id="UP001595952">
    <property type="component" value="Unassembled WGS sequence"/>
</dbReference>
<proteinExistence type="predicted"/>
<feature type="domain" description="Glycosyltransferase subfamily 4-like N-terminal" evidence="1">
    <location>
        <begin position="34"/>
        <end position="202"/>
    </location>
</feature>
<comment type="caution">
    <text evidence="2">The sequence shown here is derived from an EMBL/GenBank/DDBJ whole genome shotgun (WGS) entry which is preliminary data.</text>
</comment>
<dbReference type="Pfam" id="PF13579">
    <property type="entry name" value="Glyco_trans_4_4"/>
    <property type="match status" value="1"/>
</dbReference>
<dbReference type="InterPro" id="IPR050194">
    <property type="entry name" value="Glycosyltransferase_grp1"/>
</dbReference>
<evidence type="ECO:0000313" key="3">
    <source>
        <dbReference type="Proteomes" id="UP001595952"/>
    </source>
</evidence>
<dbReference type="InterPro" id="IPR028098">
    <property type="entry name" value="Glyco_trans_4-like_N"/>
</dbReference>
<dbReference type="Gene3D" id="3.40.50.2000">
    <property type="entry name" value="Glycogen Phosphorylase B"/>
    <property type="match status" value="2"/>
</dbReference>
<keyword evidence="3" id="KW-1185">Reference proteome</keyword>
<dbReference type="CDD" id="cd03794">
    <property type="entry name" value="GT4_WbuB-like"/>
    <property type="match status" value="1"/>
</dbReference>
<dbReference type="PANTHER" id="PTHR45947">
    <property type="entry name" value="SULFOQUINOVOSYL TRANSFERASE SQD2"/>
    <property type="match status" value="1"/>
</dbReference>
<name>A0ABV9I4H7_9DEIO</name>
<protein>
    <submittedName>
        <fullName evidence="2">Glycosyltransferase family 4 protein</fullName>
    </submittedName>
</protein>
<dbReference type="SUPFAM" id="SSF53756">
    <property type="entry name" value="UDP-Glycosyltransferase/glycogen phosphorylase"/>
    <property type="match status" value="1"/>
</dbReference>
<dbReference type="RefSeq" id="WP_380060125.1">
    <property type="nucleotide sequence ID" value="NZ_JBHSEI010000001.1"/>
</dbReference>
<sequence length="428" mass="47314">MTDLPTLGQPRRASGPEGRRVLIIVENLPVPVDRRVWMEATTLHAAGYDVSVICPTGRGQDRLFEVLEGIAIYRHPLPPEGEGSLTFVREYLVALWHETRLAWRVRRERGFDVIHICNPPDLLFLVAAPFKALFGTPLIFDHHDATLEMYEAKFGRRDLPYHVLRLAERLTYALADVVMATNESLRGFALGRGRKAPENVFVVRSGPRLDRFVPKAGGERYRAGFPHVVGYVGVLGSQDGLDVLLRVVRRVVDQGRTDIRFMIIGGGPSLDALKALCTAMSLDPYVEFTGMLTDQDELIQRLSTCDVCVAPDPRTSYSDVCTMNKVLEYMALGKATVQFDLTEGRHSAGDAAVYARPNDEEDFAQKLLALLADPARQAEMGRIGQARMHQALAWEHQAPQLLAAYARALGTRARDARAGAAATSGDIA</sequence>
<accession>A0ABV9I4H7</accession>
<dbReference type="EMBL" id="JBHSEI010000001">
    <property type="protein sequence ID" value="MFC4637089.1"/>
    <property type="molecule type" value="Genomic_DNA"/>
</dbReference>
<dbReference type="Pfam" id="PF13692">
    <property type="entry name" value="Glyco_trans_1_4"/>
    <property type="match status" value="1"/>
</dbReference>
<dbReference type="PANTHER" id="PTHR45947:SF3">
    <property type="entry name" value="SULFOQUINOVOSYL TRANSFERASE SQD2"/>
    <property type="match status" value="1"/>
</dbReference>
<gene>
    <name evidence="2" type="ORF">ACFO0D_01925</name>
</gene>
<reference evidence="3" key="1">
    <citation type="journal article" date="2019" name="Int. J. Syst. Evol. Microbiol.">
        <title>The Global Catalogue of Microorganisms (GCM) 10K type strain sequencing project: providing services to taxonomists for standard genome sequencing and annotation.</title>
        <authorList>
            <consortium name="The Broad Institute Genomics Platform"/>
            <consortium name="The Broad Institute Genome Sequencing Center for Infectious Disease"/>
            <person name="Wu L."/>
            <person name="Ma J."/>
        </authorList>
    </citation>
    <scope>NUCLEOTIDE SEQUENCE [LARGE SCALE GENOMIC DNA]</scope>
    <source>
        <strain evidence="3">CCUG 55995</strain>
    </source>
</reference>
<evidence type="ECO:0000259" key="1">
    <source>
        <dbReference type="Pfam" id="PF13579"/>
    </source>
</evidence>
<organism evidence="2 3">
    <name type="scientific">Deinococcus hohokamensis</name>
    <dbReference type="NCBI Taxonomy" id="309883"/>
    <lineage>
        <taxon>Bacteria</taxon>
        <taxon>Thermotogati</taxon>
        <taxon>Deinococcota</taxon>
        <taxon>Deinococci</taxon>
        <taxon>Deinococcales</taxon>
        <taxon>Deinococcaceae</taxon>
        <taxon>Deinococcus</taxon>
    </lineage>
</organism>
<evidence type="ECO:0000313" key="2">
    <source>
        <dbReference type="EMBL" id="MFC4637089.1"/>
    </source>
</evidence>